<protein>
    <submittedName>
        <fullName evidence="1">Uncharacterized protein</fullName>
    </submittedName>
</protein>
<keyword evidence="2" id="KW-1185">Reference proteome</keyword>
<dbReference type="AlphaFoldDB" id="A0A5C3KD66"/>
<accession>A0A5C3KD66</accession>
<feature type="non-terminal residue" evidence="1">
    <location>
        <position position="1"/>
    </location>
</feature>
<reference evidence="1 2" key="1">
    <citation type="journal article" date="2019" name="Nat. Ecol. Evol.">
        <title>Megaphylogeny resolves global patterns of mushroom evolution.</title>
        <authorList>
            <person name="Varga T."/>
            <person name="Krizsan K."/>
            <person name="Foldi C."/>
            <person name="Dima B."/>
            <person name="Sanchez-Garcia M."/>
            <person name="Sanchez-Ramirez S."/>
            <person name="Szollosi G.J."/>
            <person name="Szarkandi J.G."/>
            <person name="Papp V."/>
            <person name="Albert L."/>
            <person name="Andreopoulos W."/>
            <person name="Angelini C."/>
            <person name="Antonin V."/>
            <person name="Barry K.W."/>
            <person name="Bougher N.L."/>
            <person name="Buchanan P."/>
            <person name="Buyck B."/>
            <person name="Bense V."/>
            <person name="Catcheside P."/>
            <person name="Chovatia M."/>
            <person name="Cooper J."/>
            <person name="Damon W."/>
            <person name="Desjardin D."/>
            <person name="Finy P."/>
            <person name="Geml J."/>
            <person name="Haridas S."/>
            <person name="Hughes K."/>
            <person name="Justo A."/>
            <person name="Karasinski D."/>
            <person name="Kautmanova I."/>
            <person name="Kiss B."/>
            <person name="Kocsube S."/>
            <person name="Kotiranta H."/>
            <person name="LaButti K.M."/>
            <person name="Lechner B.E."/>
            <person name="Liimatainen K."/>
            <person name="Lipzen A."/>
            <person name="Lukacs Z."/>
            <person name="Mihaltcheva S."/>
            <person name="Morgado L.N."/>
            <person name="Niskanen T."/>
            <person name="Noordeloos M.E."/>
            <person name="Ohm R.A."/>
            <person name="Ortiz-Santana B."/>
            <person name="Ovrebo C."/>
            <person name="Racz N."/>
            <person name="Riley R."/>
            <person name="Savchenko A."/>
            <person name="Shiryaev A."/>
            <person name="Soop K."/>
            <person name="Spirin V."/>
            <person name="Szebenyi C."/>
            <person name="Tomsovsky M."/>
            <person name="Tulloss R.E."/>
            <person name="Uehling J."/>
            <person name="Grigoriev I.V."/>
            <person name="Vagvolgyi C."/>
            <person name="Papp T."/>
            <person name="Martin F.M."/>
            <person name="Miettinen O."/>
            <person name="Hibbett D.S."/>
            <person name="Nagy L.G."/>
        </authorList>
    </citation>
    <scope>NUCLEOTIDE SEQUENCE [LARGE SCALE GENOMIC DNA]</scope>
    <source>
        <strain evidence="1 2">CBS 121175</strain>
    </source>
</reference>
<organism evidence="1 2">
    <name type="scientific">Coprinopsis marcescibilis</name>
    <name type="common">Agaric fungus</name>
    <name type="synonym">Psathyrella marcescibilis</name>
    <dbReference type="NCBI Taxonomy" id="230819"/>
    <lineage>
        <taxon>Eukaryota</taxon>
        <taxon>Fungi</taxon>
        <taxon>Dikarya</taxon>
        <taxon>Basidiomycota</taxon>
        <taxon>Agaricomycotina</taxon>
        <taxon>Agaricomycetes</taxon>
        <taxon>Agaricomycetidae</taxon>
        <taxon>Agaricales</taxon>
        <taxon>Agaricineae</taxon>
        <taxon>Psathyrellaceae</taxon>
        <taxon>Coprinopsis</taxon>
    </lineage>
</organism>
<evidence type="ECO:0000313" key="2">
    <source>
        <dbReference type="Proteomes" id="UP000307440"/>
    </source>
</evidence>
<evidence type="ECO:0000313" key="1">
    <source>
        <dbReference type="EMBL" id="TFK17868.1"/>
    </source>
</evidence>
<feature type="non-terminal residue" evidence="1">
    <location>
        <position position="103"/>
    </location>
</feature>
<dbReference type="OrthoDB" id="3260546at2759"/>
<gene>
    <name evidence="1" type="ORF">FA15DRAFT_548238</name>
</gene>
<dbReference type="EMBL" id="ML210455">
    <property type="protein sequence ID" value="TFK17868.1"/>
    <property type="molecule type" value="Genomic_DNA"/>
</dbReference>
<sequence>FFTELEDLFVEHSIGTADLIQTSLRYVPTAEIPAWKNARRHLSAAATWDDFKKELLEVYPLAETEYVLSDLQNLVNQTVAQRMDSKAKLVSYIRDFNIIADSL</sequence>
<proteinExistence type="predicted"/>
<name>A0A5C3KD66_COPMA</name>
<dbReference type="Proteomes" id="UP000307440">
    <property type="component" value="Unassembled WGS sequence"/>
</dbReference>